<dbReference type="Gene3D" id="3.40.50.1820">
    <property type="entry name" value="alpha/beta hydrolase"/>
    <property type="match status" value="1"/>
</dbReference>
<dbReference type="InterPro" id="IPR029058">
    <property type="entry name" value="AB_hydrolase_fold"/>
</dbReference>
<name>A0A8X8IFD7_9BACT</name>
<keyword evidence="1" id="KW-0378">Hydrolase</keyword>
<keyword evidence="2" id="KW-1185">Reference proteome</keyword>
<evidence type="ECO:0000313" key="2">
    <source>
        <dbReference type="Proteomes" id="UP000198711"/>
    </source>
</evidence>
<dbReference type="Pfam" id="PF00756">
    <property type="entry name" value="Esterase"/>
    <property type="match status" value="1"/>
</dbReference>
<evidence type="ECO:0000313" key="1">
    <source>
        <dbReference type="EMBL" id="SDX52700.1"/>
    </source>
</evidence>
<sequence length="270" mass="30521">MGILFALAAGAAVTDTVKVYSNSMHKDIKVVIVRPAAYDQDMQRHFPVVYLLHGYSGNYASWLKDAPQLPAKADELNMILICPDGGYNSWYFDSPVDSTVRYETFVTSELMTYIDGNYRTVADRHCRAIAGLSMGGHGAFYLGMRHKDLFGAAGSMAGGVDIRPFPRNWDMVRVLGDTLLHKDNWERNTVINIASGLKNGELKLVMACGVGDFFLQVNRDLHRKLLEMKIDHDYTERPGAHNRDFWGNSVDYQLLFFKKYFENFQEKIGG</sequence>
<gene>
    <name evidence="1" type="ORF">SAMN05444410_1191</name>
</gene>
<proteinExistence type="predicted"/>
<dbReference type="PANTHER" id="PTHR48098:SF1">
    <property type="entry name" value="DIACYLGLYCEROL ACYLTRANSFERASE_MYCOLYLTRANSFERASE AG85A"/>
    <property type="match status" value="1"/>
</dbReference>
<comment type="caution">
    <text evidence="1">The sequence shown here is derived from an EMBL/GenBank/DDBJ whole genome shotgun (WGS) entry which is preliminary data.</text>
</comment>
<dbReference type="Proteomes" id="UP000198711">
    <property type="component" value="Unassembled WGS sequence"/>
</dbReference>
<dbReference type="EMBL" id="FNNO01000019">
    <property type="protein sequence ID" value="SDX52700.1"/>
    <property type="molecule type" value="Genomic_DNA"/>
</dbReference>
<organism evidence="1 2">
    <name type="scientific">Hydrobacter penzbergensis</name>
    <dbReference type="NCBI Taxonomy" id="1235997"/>
    <lineage>
        <taxon>Bacteria</taxon>
        <taxon>Pseudomonadati</taxon>
        <taxon>Bacteroidota</taxon>
        <taxon>Chitinophagia</taxon>
        <taxon>Chitinophagales</taxon>
        <taxon>Chitinophagaceae</taxon>
        <taxon>Hydrobacter</taxon>
    </lineage>
</organism>
<dbReference type="GO" id="GO:0016787">
    <property type="term" value="F:hydrolase activity"/>
    <property type="evidence" value="ECO:0007669"/>
    <property type="project" value="UniProtKB-KW"/>
</dbReference>
<dbReference type="InterPro" id="IPR000801">
    <property type="entry name" value="Esterase-like"/>
</dbReference>
<dbReference type="InterPro" id="IPR050583">
    <property type="entry name" value="Mycobacterial_A85_antigen"/>
</dbReference>
<dbReference type="GO" id="GO:0016747">
    <property type="term" value="F:acyltransferase activity, transferring groups other than amino-acyl groups"/>
    <property type="evidence" value="ECO:0007669"/>
    <property type="project" value="TreeGrafter"/>
</dbReference>
<protein>
    <submittedName>
        <fullName evidence="1">S-formylglutathione hydrolase FrmB</fullName>
    </submittedName>
</protein>
<dbReference type="SUPFAM" id="SSF53474">
    <property type="entry name" value="alpha/beta-Hydrolases"/>
    <property type="match status" value="1"/>
</dbReference>
<dbReference type="PANTHER" id="PTHR48098">
    <property type="entry name" value="ENTEROCHELIN ESTERASE-RELATED"/>
    <property type="match status" value="1"/>
</dbReference>
<reference evidence="1 2" key="1">
    <citation type="submission" date="2016-10" db="EMBL/GenBank/DDBJ databases">
        <authorList>
            <person name="Varghese N."/>
            <person name="Submissions S."/>
        </authorList>
    </citation>
    <scope>NUCLEOTIDE SEQUENCE [LARGE SCALE GENOMIC DNA]</scope>
    <source>
        <strain evidence="1 2">DSM 25353</strain>
    </source>
</reference>
<dbReference type="AlphaFoldDB" id="A0A8X8IFD7"/>
<accession>A0A8X8IFD7</accession>